<proteinExistence type="predicted"/>
<sequence>MHASTIAAVSFAALIHAVPHAHSHSHRHAAAHAAVKPRDTTTFDLTVHNNCSSSKTFGLYQVTPAFEMIEMSSPISIEPGSSSCIQAPFSEIGMRLSGTADQGCDGQWAAQTLFEFGYSAYEELTGTAYDLSVMQGSVPEGIAAFPGTELCESKVCSASGCSLAEAWTSAQQEGGGSPADTVCYQGVQSFDIVWCPQ</sequence>
<comment type="caution">
    <text evidence="1">The sequence shown here is derived from an EMBL/GenBank/DDBJ whole genome shotgun (WGS) entry which is preliminary data.</text>
</comment>
<accession>A0A4U0Y828</accession>
<protein>
    <submittedName>
        <fullName evidence="1">Uncharacterized protein</fullName>
    </submittedName>
</protein>
<gene>
    <name evidence="1" type="ORF">B0A55_00106</name>
</gene>
<keyword evidence="2" id="KW-1185">Reference proteome</keyword>
<organism evidence="1 2">
    <name type="scientific">Friedmanniomyces simplex</name>
    <dbReference type="NCBI Taxonomy" id="329884"/>
    <lineage>
        <taxon>Eukaryota</taxon>
        <taxon>Fungi</taxon>
        <taxon>Dikarya</taxon>
        <taxon>Ascomycota</taxon>
        <taxon>Pezizomycotina</taxon>
        <taxon>Dothideomycetes</taxon>
        <taxon>Dothideomycetidae</taxon>
        <taxon>Mycosphaerellales</taxon>
        <taxon>Teratosphaeriaceae</taxon>
        <taxon>Friedmanniomyces</taxon>
    </lineage>
</organism>
<name>A0A4U0Y828_9PEZI</name>
<evidence type="ECO:0000313" key="2">
    <source>
        <dbReference type="Proteomes" id="UP000309340"/>
    </source>
</evidence>
<evidence type="ECO:0000313" key="1">
    <source>
        <dbReference type="EMBL" id="TKA83885.1"/>
    </source>
</evidence>
<dbReference type="STRING" id="329884.A0A4U0Y828"/>
<dbReference type="OrthoDB" id="3838727at2759"/>
<dbReference type="AlphaFoldDB" id="A0A4U0Y828"/>
<dbReference type="Proteomes" id="UP000309340">
    <property type="component" value="Unassembled WGS sequence"/>
</dbReference>
<reference evidence="1 2" key="1">
    <citation type="submission" date="2017-03" db="EMBL/GenBank/DDBJ databases">
        <title>Genomes of endolithic fungi from Antarctica.</title>
        <authorList>
            <person name="Coleine C."/>
            <person name="Masonjones S."/>
            <person name="Stajich J.E."/>
        </authorList>
    </citation>
    <scope>NUCLEOTIDE SEQUENCE [LARGE SCALE GENOMIC DNA]</scope>
    <source>
        <strain evidence="1 2">CCFEE 5184</strain>
    </source>
</reference>
<dbReference type="EMBL" id="NAJQ01000002">
    <property type="protein sequence ID" value="TKA83885.1"/>
    <property type="molecule type" value="Genomic_DNA"/>
</dbReference>